<dbReference type="Pfam" id="PF13450">
    <property type="entry name" value="NAD_binding_8"/>
    <property type="match status" value="1"/>
</dbReference>
<gene>
    <name evidence="2" type="ORF">TEA_019189</name>
</gene>
<dbReference type="STRING" id="542762.A0A4S4EU19"/>
<sequence>MRSTSSSRLIASPLILQPITSPKHKPCKPIFLTTTTPKTLTLICRIENRPTTNKTTMDNPKSNKPTRTRNPRKSSYGTSRRSIIKKSFSQEQVIFTGPLSDDPIIAIIGGGMSGLVCALNLEKRGIRSTVFDTGLHGLGGRMGTRIIDPQPLIFDHAAQFFTGLHGLGGRMGTRIIDPQPLIFDHAAQFFTVSDPQFAKLVDGWSEKGQVQQWEGTIGELEVGGRFVPLPSSPPRYIGVNGMRPLADSILSQTRMIDVVRPCWISKLEPCNGMWHLSENGKPRGQFDALVIAHNGGLEIPIKEITMVKELGYQIVNLATVNGSKKKRSCDGDKVELKGTRGGRRRRMPFTGLGFMIGLPRDPEGMVHNLRGPALGLAHESGQSKNGGWKLIFSWSCEEERAKYGPKCLGTVQEPLDFNFSTDKKADHARTMIVSVVGKSSSQQRGWLLW</sequence>
<accession>A0A4S4EU19</accession>
<feature type="region of interest" description="Disordered" evidence="1">
    <location>
        <begin position="46"/>
        <end position="81"/>
    </location>
</feature>
<reference evidence="2 3" key="1">
    <citation type="journal article" date="2018" name="Proc. Natl. Acad. Sci. U.S.A.">
        <title>Draft genome sequence of Camellia sinensis var. sinensis provides insights into the evolution of the tea genome and tea quality.</title>
        <authorList>
            <person name="Wei C."/>
            <person name="Yang H."/>
            <person name="Wang S."/>
            <person name="Zhao J."/>
            <person name="Liu C."/>
            <person name="Gao L."/>
            <person name="Xia E."/>
            <person name="Lu Y."/>
            <person name="Tai Y."/>
            <person name="She G."/>
            <person name="Sun J."/>
            <person name="Cao H."/>
            <person name="Tong W."/>
            <person name="Gao Q."/>
            <person name="Li Y."/>
            <person name="Deng W."/>
            <person name="Jiang X."/>
            <person name="Wang W."/>
            <person name="Chen Q."/>
            <person name="Zhang S."/>
            <person name="Li H."/>
            <person name="Wu J."/>
            <person name="Wang P."/>
            <person name="Li P."/>
            <person name="Shi C."/>
            <person name="Zheng F."/>
            <person name="Jian J."/>
            <person name="Huang B."/>
            <person name="Shan D."/>
            <person name="Shi M."/>
            <person name="Fang C."/>
            <person name="Yue Y."/>
            <person name="Li F."/>
            <person name="Li D."/>
            <person name="Wei S."/>
            <person name="Han B."/>
            <person name="Jiang C."/>
            <person name="Yin Y."/>
            <person name="Xia T."/>
            <person name="Zhang Z."/>
            <person name="Bennetzen J.L."/>
            <person name="Zhao S."/>
            <person name="Wan X."/>
        </authorList>
    </citation>
    <scope>NUCLEOTIDE SEQUENCE [LARGE SCALE GENOMIC DNA]</scope>
    <source>
        <strain evidence="3">cv. Shuchazao</strain>
        <tissue evidence="2">Leaf</tissue>
    </source>
</reference>
<evidence type="ECO:0000313" key="3">
    <source>
        <dbReference type="Proteomes" id="UP000306102"/>
    </source>
</evidence>
<dbReference type="Proteomes" id="UP000306102">
    <property type="component" value="Unassembled WGS sequence"/>
</dbReference>
<dbReference type="Gene3D" id="3.90.660.10">
    <property type="match status" value="1"/>
</dbReference>
<proteinExistence type="predicted"/>
<dbReference type="PANTHER" id="PTHR16128">
    <property type="entry name" value="FAD/NAD(P)-BINDING OXIDOREDUCTASE FAMILY PROTEIN"/>
    <property type="match status" value="1"/>
</dbReference>
<dbReference type="EMBL" id="SDRB02001945">
    <property type="protein sequence ID" value="THG20399.1"/>
    <property type="molecule type" value="Genomic_DNA"/>
</dbReference>
<dbReference type="Gene3D" id="3.50.50.60">
    <property type="entry name" value="FAD/NAD(P)-binding domain"/>
    <property type="match status" value="1"/>
</dbReference>
<keyword evidence="3" id="KW-1185">Reference proteome</keyword>
<name>A0A4S4EU19_CAMSN</name>
<feature type="compositionally biased region" description="Polar residues" evidence="1">
    <location>
        <begin position="49"/>
        <end position="63"/>
    </location>
</feature>
<dbReference type="PANTHER" id="PTHR16128:SF8">
    <property type="entry name" value="EXPRESSED PROTEIN"/>
    <property type="match status" value="1"/>
</dbReference>
<dbReference type="SUPFAM" id="SSF51905">
    <property type="entry name" value="FAD/NAD(P)-binding domain"/>
    <property type="match status" value="1"/>
</dbReference>
<comment type="caution">
    <text evidence="2">The sequence shown here is derived from an EMBL/GenBank/DDBJ whole genome shotgun (WGS) entry which is preliminary data.</text>
</comment>
<organism evidence="2 3">
    <name type="scientific">Camellia sinensis var. sinensis</name>
    <name type="common">China tea</name>
    <dbReference type="NCBI Taxonomy" id="542762"/>
    <lineage>
        <taxon>Eukaryota</taxon>
        <taxon>Viridiplantae</taxon>
        <taxon>Streptophyta</taxon>
        <taxon>Embryophyta</taxon>
        <taxon>Tracheophyta</taxon>
        <taxon>Spermatophyta</taxon>
        <taxon>Magnoliopsida</taxon>
        <taxon>eudicotyledons</taxon>
        <taxon>Gunneridae</taxon>
        <taxon>Pentapetalae</taxon>
        <taxon>asterids</taxon>
        <taxon>Ericales</taxon>
        <taxon>Theaceae</taxon>
        <taxon>Camellia</taxon>
    </lineage>
</organism>
<evidence type="ECO:0000313" key="2">
    <source>
        <dbReference type="EMBL" id="THG20399.1"/>
    </source>
</evidence>
<dbReference type="InterPro" id="IPR036188">
    <property type="entry name" value="FAD/NAD-bd_sf"/>
</dbReference>
<protein>
    <submittedName>
        <fullName evidence="2">Uncharacterized protein</fullName>
    </submittedName>
</protein>
<evidence type="ECO:0000256" key="1">
    <source>
        <dbReference type="SAM" id="MobiDB-lite"/>
    </source>
</evidence>
<dbReference type="AlphaFoldDB" id="A0A4S4EU19"/>